<reference evidence="1" key="2">
    <citation type="journal article" date="2023" name="Science">
        <title>Genomic signatures of disease resistance in endangered staghorn corals.</title>
        <authorList>
            <person name="Vollmer S.V."/>
            <person name="Selwyn J.D."/>
            <person name="Despard B.A."/>
            <person name="Roesel C.L."/>
        </authorList>
    </citation>
    <scope>NUCLEOTIDE SEQUENCE</scope>
    <source>
        <strain evidence="1">K2</strain>
    </source>
</reference>
<dbReference type="Proteomes" id="UP001249851">
    <property type="component" value="Unassembled WGS sequence"/>
</dbReference>
<reference evidence="1" key="1">
    <citation type="journal article" date="2023" name="G3 (Bethesda)">
        <title>Whole genome assembly and annotation of the endangered Caribbean coral Acropora cervicornis.</title>
        <authorList>
            <person name="Selwyn J.D."/>
            <person name="Vollmer S.V."/>
        </authorList>
    </citation>
    <scope>NUCLEOTIDE SEQUENCE</scope>
    <source>
        <strain evidence="1">K2</strain>
    </source>
</reference>
<organism evidence="1 2">
    <name type="scientific">Acropora cervicornis</name>
    <name type="common">Staghorn coral</name>
    <dbReference type="NCBI Taxonomy" id="6130"/>
    <lineage>
        <taxon>Eukaryota</taxon>
        <taxon>Metazoa</taxon>
        <taxon>Cnidaria</taxon>
        <taxon>Anthozoa</taxon>
        <taxon>Hexacorallia</taxon>
        <taxon>Scleractinia</taxon>
        <taxon>Astrocoeniina</taxon>
        <taxon>Acroporidae</taxon>
        <taxon>Acropora</taxon>
    </lineage>
</organism>
<dbReference type="AlphaFoldDB" id="A0AAD9PYH7"/>
<keyword evidence="2" id="KW-1185">Reference proteome</keyword>
<evidence type="ECO:0000313" key="2">
    <source>
        <dbReference type="Proteomes" id="UP001249851"/>
    </source>
</evidence>
<gene>
    <name evidence="1" type="ORF">P5673_027782</name>
</gene>
<sequence length="102" mass="11633">PTFNRDSIDWFLTNVKGDCKSNKIAHLNINSLLSKLDEVKNMLNRYLFTKLDSTASDFFLRQSGYRTIRQDRKKGAGGLLPLYVKIYPYVGDAQSANQNLSN</sequence>
<accession>A0AAD9PYH7</accession>
<proteinExistence type="predicted"/>
<comment type="caution">
    <text evidence="1">The sequence shown here is derived from an EMBL/GenBank/DDBJ whole genome shotgun (WGS) entry which is preliminary data.</text>
</comment>
<dbReference type="EMBL" id="JARQWQ010000098">
    <property type="protein sequence ID" value="KAK2551381.1"/>
    <property type="molecule type" value="Genomic_DNA"/>
</dbReference>
<evidence type="ECO:0000313" key="1">
    <source>
        <dbReference type="EMBL" id="KAK2551381.1"/>
    </source>
</evidence>
<name>A0AAD9PYH7_ACRCE</name>
<protein>
    <submittedName>
        <fullName evidence="1">Uncharacterized protein</fullName>
    </submittedName>
</protein>
<feature type="non-terminal residue" evidence="1">
    <location>
        <position position="102"/>
    </location>
</feature>